<dbReference type="Gene3D" id="2.40.10.10">
    <property type="entry name" value="Trypsin-like serine proteases"/>
    <property type="match status" value="1"/>
</dbReference>
<dbReference type="InterPro" id="IPR009003">
    <property type="entry name" value="Peptidase_S1_PA"/>
</dbReference>
<dbReference type="Proteomes" id="UP001595858">
    <property type="component" value="Unassembled WGS sequence"/>
</dbReference>
<sequence>MHKALPRIVATTALWRVYGEWRVVGVNSRGVGAECGALPDVYTSIGAHDRWITRVIR</sequence>
<keyword evidence="2" id="KW-1185">Reference proteome</keyword>
<dbReference type="InterPro" id="IPR043504">
    <property type="entry name" value="Peptidase_S1_PA_chymotrypsin"/>
</dbReference>
<evidence type="ECO:0000313" key="2">
    <source>
        <dbReference type="Proteomes" id="UP001595858"/>
    </source>
</evidence>
<comment type="caution">
    <text evidence="1">The sequence shown here is derived from an EMBL/GenBank/DDBJ whole genome shotgun (WGS) entry which is preliminary data.</text>
</comment>
<reference evidence="2" key="1">
    <citation type="journal article" date="2019" name="Int. J. Syst. Evol. Microbiol.">
        <title>The Global Catalogue of Microorganisms (GCM) 10K type strain sequencing project: providing services to taxonomists for standard genome sequencing and annotation.</title>
        <authorList>
            <consortium name="The Broad Institute Genomics Platform"/>
            <consortium name="The Broad Institute Genome Sequencing Center for Infectious Disease"/>
            <person name="Wu L."/>
            <person name="Ma J."/>
        </authorList>
    </citation>
    <scope>NUCLEOTIDE SEQUENCE [LARGE SCALE GENOMIC DNA]</scope>
    <source>
        <strain evidence="2">CGMCC 4.7304</strain>
    </source>
</reference>
<proteinExistence type="predicted"/>
<dbReference type="SUPFAM" id="SSF50494">
    <property type="entry name" value="Trypsin-like serine proteases"/>
    <property type="match status" value="1"/>
</dbReference>
<evidence type="ECO:0000313" key="1">
    <source>
        <dbReference type="EMBL" id="MFC4869541.1"/>
    </source>
</evidence>
<dbReference type="EMBL" id="JBHSIY010000029">
    <property type="protein sequence ID" value="MFC4869541.1"/>
    <property type="molecule type" value="Genomic_DNA"/>
</dbReference>
<name>A0ABV9ST88_9ACTN</name>
<evidence type="ECO:0008006" key="3">
    <source>
        <dbReference type="Google" id="ProtNLM"/>
    </source>
</evidence>
<organism evidence="1 2">
    <name type="scientific">Streptomonospora arabica</name>
    <dbReference type="NCBI Taxonomy" id="412417"/>
    <lineage>
        <taxon>Bacteria</taxon>
        <taxon>Bacillati</taxon>
        <taxon>Actinomycetota</taxon>
        <taxon>Actinomycetes</taxon>
        <taxon>Streptosporangiales</taxon>
        <taxon>Nocardiopsidaceae</taxon>
        <taxon>Streptomonospora</taxon>
    </lineage>
</organism>
<dbReference type="RefSeq" id="WP_344141135.1">
    <property type="nucleotide sequence ID" value="NZ_BAAAQI010000002.1"/>
</dbReference>
<accession>A0ABV9ST88</accession>
<protein>
    <recommendedName>
        <fullName evidence="3">Peptidase S1 domain-containing protein</fullName>
    </recommendedName>
</protein>
<gene>
    <name evidence="1" type="ORF">ACFPCZ_23145</name>
</gene>